<evidence type="ECO:0000313" key="2">
    <source>
        <dbReference type="Proteomes" id="UP000006514"/>
    </source>
</evidence>
<proteinExistence type="predicted"/>
<keyword evidence="2" id="KW-1185">Reference proteome</keyword>
<sequence length="98" mass="10886">MLDRITLHIADPENPVFIPIFIAKPCPPKPREPARKLRTTQLTIPATMPSRPDTPHNPDDLHRLFRAPDLSVLMSGHRAFALSSFLSLRLSPVALTSG</sequence>
<dbReference type="AlphaFoldDB" id="J0D2A4"/>
<dbReference type="Proteomes" id="UP000006514">
    <property type="component" value="Unassembled WGS sequence"/>
</dbReference>
<accession>J0D2A4</accession>
<dbReference type="KEGG" id="adl:AURDEDRAFT_178158"/>
<protein>
    <submittedName>
        <fullName evidence="1">Uncharacterized protein</fullName>
    </submittedName>
</protein>
<reference evidence="2" key="1">
    <citation type="journal article" date="2012" name="Science">
        <title>The Paleozoic origin of enzymatic lignin decomposition reconstructed from 31 fungal genomes.</title>
        <authorList>
            <person name="Floudas D."/>
            <person name="Binder M."/>
            <person name="Riley R."/>
            <person name="Barry K."/>
            <person name="Blanchette R.A."/>
            <person name="Henrissat B."/>
            <person name="Martinez A.T."/>
            <person name="Otillar R."/>
            <person name="Spatafora J.W."/>
            <person name="Yadav J.S."/>
            <person name="Aerts A."/>
            <person name="Benoit I."/>
            <person name="Boyd A."/>
            <person name="Carlson A."/>
            <person name="Copeland A."/>
            <person name="Coutinho P.M."/>
            <person name="de Vries R.P."/>
            <person name="Ferreira P."/>
            <person name="Findley K."/>
            <person name="Foster B."/>
            <person name="Gaskell J."/>
            <person name="Glotzer D."/>
            <person name="Gorecki P."/>
            <person name="Heitman J."/>
            <person name="Hesse C."/>
            <person name="Hori C."/>
            <person name="Igarashi K."/>
            <person name="Jurgens J.A."/>
            <person name="Kallen N."/>
            <person name="Kersten P."/>
            <person name="Kohler A."/>
            <person name="Kuees U."/>
            <person name="Kumar T.K.A."/>
            <person name="Kuo A."/>
            <person name="LaButti K."/>
            <person name="Larrondo L.F."/>
            <person name="Lindquist E."/>
            <person name="Ling A."/>
            <person name="Lombard V."/>
            <person name="Lucas S."/>
            <person name="Lundell T."/>
            <person name="Martin R."/>
            <person name="McLaughlin D.J."/>
            <person name="Morgenstern I."/>
            <person name="Morin E."/>
            <person name="Murat C."/>
            <person name="Nagy L.G."/>
            <person name="Nolan M."/>
            <person name="Ohm R.A."/>
            <person name="Patyshakuliyeva A."/>
            <person name="Rokas A."/>
            <person name="Ruiz-Duenas F.J."/>
            <person name="Sabat G."/>
            <person name="Salamov A."/>
            <person name="Samejima M."/>
            <person name="Schmutz J."/>
            <person name="Slot J.C."/>
            <person name="St John F."/>
            <person name="Stenlid J."/>
            <person name="Sun H."/>
            <person name="Sun S."/>
            <person name="Syed K."/>
            <person name="Tsang A."/>
            <person name="Wiebenga A."/>
            <person name="Young D."/>
            <person name="Pisabarro A."/>
            <person name="Eastwood D.C."/>
            <person name="Martin F."/>
            <person name="Cullen D."/>
            <person name="Grigoriev I.V."/>
            <person name="Hibbett D.S."/>
        </authorList>
    </citation>
    <scope>NUCLEOTIDE SEQUENCE [LARGE SCALE GENOMIC DNA]</scope>
    <source>
        <strain evidence="2">TFB10046</strain>
    </source>
</reference>
<dbReference type="InParanoid" id="J0D2A4"/>
<evidence type="ECO:0000313" key="1">
    <source>
        <dbReference type="EMBL" id="EJD32747.1"/>
    </source>
</evidence>
<name>J0D2A4_AURST</name>
<gene>
    <name evidence="1" type="ORF">AURDEDRAFT_178158</name>
</gene>
<dbReference type="EMBL" id="JH688689">
    <property type="protein sequence ID" value="EJD32747.1"/>
    <property type="molecule type" value="Genomic_DNA"/>
</dbReference>
<organism evidence="1 2">
    <name type="scientific">Auricularia subglabra (strain TFB-10046 / SS5)</name>
    <name type="common">White-rot fungus</name>
    <name type="synonym">Auricularia delicata (strain TFB10046)</name>
    <dbReference type="NCBI Taxonomy" id="717982"/>
    <lineage>
        <taxon>Eukaryota</taxon>
        <taxon>Fungi</taxon>
        <taxon>Dikarya</taxon>
        <taxon>Basidiomycota</taxon>
        <taxon>Agaricomycotina</taxon>
        <taxon>Agaricomycetes</taxon>
        <taxon>Auriculariales</taxon>
        <taxon>Auriculariaceae</taxon>
        <taxon>Auricularia</taxon>
    </lineage>
</organism>